<evidence type="ECO:0000313" key="2">
    <source>
        <dbReference type="Proteomes" id="UP000546173"/>
    </source>
</evidence>
<organism evidence="1 2">
    <name type="scientific">Pseudomonas baltica</name>
    <dbReference type="NCBI Taxonomy" id="2762576"/>
    <lineage>
        <taxon>Bacteria</taxon>
        <taxon>Pseudomonadati</taxon>
        <taxon>Pseudomonadota</taxon>
        <taxon>Gammaproteobacteria</taxon>
        <taxon>Pseudomonadales</taxon>
        <taxon>Pseudomonadaceae</taxon>
        <taxon>Pseudomonas</taxon>
    </lineage>
</organism>
<dbReference type="EMBL" id="JACMYH010000001">
    <property type="protein sequence ID" value="MBC2676891.1"/>
    <property type="molecule type" value="Genomic_DNA"/>
</dbReference>
<name>A0A7X1KRQ9_9PSED</name>
<dbReference type="InterPro" id="IPR016541">
    <property type="entry name" value="UCP008505"/>
</dbReference>
<dbReference type="RefSeq" id="WP_185793083.1">
    <property type="nucleotide sequence ID" value="NZ_JACMYH010000001.1"/>
</dbReference>
<keyword evidence="2" id="KW-1185">Reference proteome</keyword>
<dbReference type="Proteomes" id="UP000546173">
    <property type="component" value="Unassembled WGS sequence"/>
</dbReference>
<reference evidence="1 2" key="1">
    <citation type="submission" date="2020-08" db="EMBL/GenBank/DDBJ databases">
        <title>Pseudomonas sp. nov.</title>
        <authorList>
            <person name="Gieschler S."/>
            <person name="Fiedler G."/>
            <person name="Brinks E."/>
            <person name="Boehnlein C."/>
            <person name="Franz C.M.A.P."/>
            <person name="Kabisch J."/>
        </authorList>
    </citation>
    <scope>NUCLEOTIDE SEQUENCE [LARGE SCALE GENOMIC DNA]</scope>
    <source>
        <strain evidence="1 2">MBT-2</strain>
    </source>
</reference>
<dbReference type="Gene3D" id="3.40.50.1010">
    <property type="entry name" value="5'-nuclease"/>
    <property type="match status" value="1"/>
</dbReference>
<dbReference type="SUPFAM" id="SSF88723">
    <property type="entry name" value="PIN domain-like"/>
    <property type="match status" value="1"/>
</dbReference>
<evidence type="ECO:0000313" key="1">
    <source>
        <dbReference type="EMBL" id="MBC2676891.1"/>
    </source>
</evidence>
<gene>
    <name evidence="1" type="ORF">H7993_00655</name>
</gene>
<dbReference type="Pfam" id="PF14367">
    <property type="entry name" value="DUF4411"/>
    <property type="match status" value="1"/>
</dbReference>
<sequence>MHKYLIDSNIFLQAKNLHYRFEFCSHFWSWVKQAHGDGMVCSIQKVKKELTKGRDDDPVKLWISELPDTFFVPDDTDARVIIKYREVMQWTAENTHFKDAAKKEFARSDIADAFLIAVAMAHGYEIITHELSNPDRKNKIQIPDAARAFGVKTHFVYDVLSENSSKDFCFSRK</sequence>
<dbReference type="AlphaFoldDB" id="A0A7X1KRQ9"/>
<accession>A0A7X1KRQ9</accession>
<comment type="caution">
    <text evidence="1">The sequence shown here is derived from an EMBL/GenBank/DDBJ whole genome shotgun (WGS) entry which is preliminary data.</text>
</comment>
<protein>
    <submittedName>
        <fullName evidence="1">DUF4411 family protein</fullName>
    </submittedName>
</protein>
<dbReference type="InterPro" id="IPR029060">
    <property type="entry name" value="PIN-like_dom_sf"/>
</dbReference>
<proteinExistence type="predicted"/>